<dbReference type="eggNOG" id="KOG2286">
    <property type="taxonomic scope" value="Eukaryota"/>
</dbReference>
<dbReference type="GO" id="GO:0000145">
    <property type="term" value="C:exocyst"/>
    <property type="evidence" value="ECO:0007669"/>
    <property type="project" value="InterPro"/>
</dbReference>
<evidence type="ECO:0000313" key="5">
    <source>
        <dbReference type="Proteomes" id="UP000054560"/>
    </source>
</evidence>
<evidence type="ECO:0000256" key="3">
    <source>
        <dbReference type="ARBA" id="ARBA00022483"/>
    </source>
</evidence>
<dbReference type="GO" id="GO:0006887">
    <property type="term" value="P:exocytosis"/>
    <property type="evidence" value="ECO:0007669"/>
    <property type="project" value="UniProtKB-KW"/>
</dbReference>
<sequence length="757" mass="87775">MLAPQFDTIPAARKTSLSDVAMTDIKRYRQVIESQSLKAARQKIVTLFQRPEQLEKVNEHRRNFAREKAAVDARSKSLAQSHAENLKQALKTLEFTRSTMSQISVDFEKIQERCSKSADSITDYDRIKDINRNRNHLFHTRSYLDNIFTALDIARTLDEELESEDCNLLAVHSRLSDLENCRDELIYYVQNDDENRNALEAYFGEVNEIALKLEDIIWDVLTNLIANLQARPHKVVSVLRIVEREEMIDRDVKEGNRKMDTSYRPKKYRMKALEAITNSIEKRYRELTVEGNVAQTVGNFRFIFQDLQIMKDKGTKCFPPTYDIFTFYLEFYHSKAVAEMKALSIRDDLVPGDIWLLLSYSDQYHDLMYSKVGIPRDRLAPPMLQGAGDNLMDDYVDKLSNNMQTWCKNIIITEWDEWFGGSREDPPDEDAAGLYISQVPVILFQMVDQQYNVAEQANSVPLRKKVLRRCSTILLDFQQQYEHAINNQGRLYFQGEGNNDYFLEYMMIIVNNCSKCELYTHELATAVKNKVGSGTENSQITALQNVLHGFMHIAAKAYRLLIEVAFGDLSPYFKKLFTKEWYSRQSDSGQAFATILVTLDDYCNDFKEHTTKKYFECMINEMHTRFLVSYATQMFTRATTVLNQETVDIMREEMDKSFEFFENLGADKVDAKQVVIISLAELSSCSEEFMALHYVDLVKNNPDFSIRHLEQLLTFRSDISRSSRAEIVKNLGDTPVRNQTTKPVIPNFFGNIRLPPR</sequence>
<evidence type="ECO:0000256" key="1">
    <source>
        <dbReference type="ARBA" id="ARBA00009447"/>
    </source>
</evidence>
<dbReference type="InterPro" id="IPR042532">
    <property type="entry name" value="EXOC3/Sec6_C"/>
</dbReference>
<dbReference type="GO" id="GO:0051601">
    <property type="term" value="P:exocyst localization"/>
    <property type="evidence" value="ECO:0007669"/>
    <property type="project" value="TreeGrafter"/>
</dbReference>
<dbReference type="OrthoDB" id="10047020at2759"/>
<accession>A0A0L0GFS4</accession>
<dbReference type="PANTHER" id="PTHR21292">
    <property type="entry name" value="EXOCYST COMPLEX COMPONENT SEC6-RELATED"/>
    <property type="match status" value="1"/>
</dbReference>
<keyword evidence="2" id="KW-0813">Transport</keyword>
<dbReference type="InterPro" id="IPR010326">
    <property type="entry name" value="EXOC3/Sec6"/>
</dbReference>
<dbReference type="AlphaFoldDB" id="A0A0L0GFS4"/>
<reference evidence="4 5" key="1">
    <citation type="submission" date="2011-02" db="EMBL/GenBank/DDBJ databases">
        <title>The Genome Sequence of Sphaeroforma arctica JP610.</title>
        <authorList>
            <consortium name="The Broad Institute Genome Sequencing Platform"/>
            <person name="Russ C."/>
            <person name="Cuomo C."/>
            <person name="Young S.K."/>
            <person name="Zeng Q."/>
            <person name="Gargeya S."/>
            <person name="Alvarado L."/>
            <person name="Berlin A."/>
            <person name="Chapman S.B."/>
            <person name="Chen Z."/>
            <person name="Freedman E."/>
            <person name="Gellesch M."/>
            <person name="Goldberg J."/>
            <person name="Griggs A."/>
            <person name="Gujja S."/>
            <person name="Heilman E."/>
            <person name="Heiman D."/>
            <person name="Howarth C."/>
            <person name="Mehta T."/>
            <person name="Neiman D."/>
            <person name="Pearson M."/>
            <person name="Roberts A."/>
            <person name="Saif S."/>
            <person name="Shea T."/>
            <person name="Shenoy N."/>
            <person name="Sisk P."/>
            <person name="Stolte C."/>
            <person name="Sykes S."/>
            <person name="White J."/>
            <person name="Yandava C."/>
            <person name="Burger G."/>
            <person name="Gray M.W."/>
            <person name="Holland P.W.H."/>
            <person name="King N."/>
            <person name="Lang F.B.F."/>
            <person name="Roger A.J."/>
            <person name="Ruiz-Trillo I."/>
            <person name="Haas B."/>
            <person name="Nusbaum C."/>
            <person name="Birren B."/>
        </authorList>
    </citation>
    <scope>NUCLEOTIDE SEQUENCE [LARGE SCALE GENOMIC DNA]</scope>
    <source>
        <strain evidence="4 5">JP610</strain>
    </source>
</reference>
<keyword evidence="5" id="KW-1185">Reference proteome</keyword>
<dbReference type="GeneID" id="25900705"/>
<dbReference type="Pfam" id="PF06046">
    <property type="entry name" value="Sec6"/>
    <property type="match status" value="1"/>
</dbReference>
<dbReference type="Gene3D" id="1.10.357.70">
    <property type="entry name" value="Exocyst complex component Sec6, C-terminal domain"/>
    <property type="match status" value="1"/>
</dbReference>
<keyword evidence="3" id="KW-0268">Exocytosis</keyword>
<name>A0A0L0GFS4_9EUKA</name>
<evidence type="ECO:0000313" key="4">
    <source>
        <dbReference type="EMBL" id="KNC87694.1"/>
    </source>
</evidence>
<evidence type="ECO:0000256" key="2">
    <source>
        <dbReference type="ARBA" id="ARBA00022448"/>
    </source>
</evidence>
<dbReference type="STRING" id="667725.A0A0L0GFS4"/>
<dbReference type="PANTHER" id="PTHR21292:SF1">
    <property type="entry name" value="EXOCYST COMPLEX COMPONENT 3"/>
    <property type="match status" value="1"/>
</dbReference>
<dbReference type="GO" id="GO:0000149">
    <property type="term" value="F:SNARE binding"/>
    <property type="evidence" value="ECO:0007669"/>
    <property type="project" value="TreeGrafter"/>
</dbReference>
<proteinExistence type="inferred from homology"/>
<organism evidence="4 5">
    <name type="scientific">Sphaeroforma arctica JP610</name>
    <dbReference type="NCBI Taxonomy" id="667725"/>
    <lineage>
        <taxon>Eukaryota</taxon>
        <taxon>Ichthyosporea</taxon>
        <taxon>Ichthyophonida</taxon>
        <taxon>Sphaeroforma</taxon>
    </lineage>
</organism>
<dbReference type="Proteomes" id="UP000054560">
    <property type="component" value="Unassembled WGS sequence"/>
</dbReference>
<dbReference type="EMBL" id="KQ241601">
    <property type="protein sequence ID" value="KNC87694.1"/>
    <property type="molecule type" value="Genomic_DNA"/>
</dbReference>
<protein>
    <submittedName>
        <fullName evidence="4">Uncharacterized protein</fullName>
    </submittedName>
</protein>
<gene>
    <name evidence="4" type="ORF">SARC_00201</name>
</gene>
<dbReference type="Gene3D" id="1.10.357.50">
    <property type="match status" value="1"/>
</dbReference>
<comment type="similarity">
    <text evidence="1">Belongs to the SEC6 family.</text>
</comment>
<dbReference type="RefSeq" id="XP_014161596.1">
    <property type="nucleotide sequence ID" value="XM_014306121.1"/>
</dbReference>